<dbReference type="AlphaFoldDB" id="A0A2P2N2F1"/>
<feature type="region of interest" description="Disordered" evidence="1">
    <location>
        <begin position="1"/>
        <end position="23"/>
    </location>
</feature>
<evidence type="ECO:0000313" key="2">
    <source>
        <dbReference type="EMBL" id="MBX36638.1"/>
    </source>
</evidence>
<reference evidence="2" key="1">
    <citation type="submission" date="2018-02" db="EMBL/GenBank/DDBJ databases">
        <title>Rhizophora mucronata_Transcriptome.</title>
        <authorList>
            <person name="Meera S.P."/>
            <person name="Sreeshan A."/>
            <person name="Augustine A."/>
        </authorList>
    </citation>
    <scope>NUCLEOTIDE SEQUENCE</scope>
    <source>
        <tissue evidence="2">Leaf</tissue>
    </source>
</reference>
<proteinExistence type="predicted"/>
<feature type="compositionally biased region" description="Low complexity" evidence="1">
    <location>
        <begin position="8"/>
        <end position="20"/>
    </location>
</feature>
<protein>
    <submittedName>
        <fullName evidence="2">Transcription factor MYC2-like</fullName>
    </submittedName>
</protein>
<accession>A0A2P2N2F1</accession>
<organism evidence="2">
    <name type="scientific">Rhizophora mucronata</name>
    <name type="common">Asiatic mangrove</name>
    <dbReference type="NCBI Taxonomy" id="61149"/>
    <lineage>
        <taxon>Eukaryota</taxon>
        <taxon>Viridiplantae</taxon>
        <taxon>Streptophyta</taxon>
        <taxon>Embryophyta</taxon>
        <taxon>Tracheophyta</taxon>
        <taxon>Spermatophyta</taxon>
        <taxon>Magnoliopsida</taxon>
        <taxon>eudicotyledons</taxon>
        <taxon>Gunneridae</taxon>
        <taxon>Pentapetalae</taxon>
        <taxon>rosids</taxon>
        <taxon>fabids</taxon>
        <taxon>Malpighiales</taxon>
        <taxon>Rhizophoraceae</taxon>
        <taxon>Rhizophora</taxon>
    </lineage>
</organism>
<name>A0A2P2N2F1_RHIMU</name>
<evidence type="ECO:0000256" key="1">
    <source>
        <dbReference type="SAM" id="MobiDB-lite"/>
    </source>
</evidence>
<dbReference type="EMBL" id="GGEC01056154">
    <property type="protein sequence ID" value="MBX36638.1"/>
    <property type="molecule type" value="Transcribed_RNA"/>
</dbReference>
<sequence length="63" mass="6525">METRKNHSVSVTSSSTGSSGAAALEPEISALSSRSTFLRCSCSAANELELFNLPPLPLSSSPL</sequence>